<accession>A0AB37HTF7</accession>
<dbReference type="PANTHER" id="PTHR43566">
    <property type="entry name" value="CONSERVED PROTEIN"/>
    <property type="match status" value="1"/>
</dbReference>
<dbReference type="EMBL" id="CP072385">
    <property type="protein sequence ID" value="QUC10175.1"/>
    <property type="molecule type" value="Genomic_DNA"/>
</dbReference>
<proteinExistence type="predicted"/>
<dbReference type="InterPro" id="IPR025420">
    <property type="entry name" value="DUF4143"/>
</dbReference>
<gene>
    <name evidence="2" type="ORF">J5A53_10200</name>
</gene>
<dbReference type="GO" id="GO:0005524">
    <property type="term" value="F:ATP binding"/>
    <property type="evidence" value="ECO:0007669"/>
    <property type="project" value="UniProtKB-KW"/>
</dbReference>
<sequence length="328" mass="35712">MDEDPSGNQFLLAGSAGPTRGIRMHSGAGRVVRMVLRPMILSERHRISPTVSLKDLLRGDAVVEGQTSLSLSNYVDEILCSGFPAFQGLPERAVRIQLESYLARAVDHDLPEGGFLFRRPAALRAWLTAYAAATSTTTSYSRILDAATPGEDEKPSRNTVTSYREALERLFLLDPLPAWVPSLSPLKRLVAAPKHHLVDPALAAHLIGATKDSLLYGPESTFLGALFESLATLCVRVMAQSAEATTGHLRTKGGEHEIDLMVEGRDRRVVGVEVKLASIITDRDVRHLHWLKQELGERVTDLVVLTTGPHAFRRADGIAVVPLGLLAP</sequence>
<organism evidence="2 3">
    <name type="scientific">Arachnia propionica</name>
    <dbReference type="NCBI Taxonomy" id="1750"/>
    <lineage>
        <taxon>Bacteria</taxon>
        <taxon>Bacillati</taxon>
        <taxon>Actinomycetota</taxon>
        <taxon>Actinomycetes</taxon>
        <taxon>Propionibacteriales</taxon>
        <taxon>Propionibacteriaceae</taxon>
        <taxon>Arachnia</taxon>
    </lineage>
</organism>
<dbReference type="Pfam" id="PF13635">
    <property type="entry name" value="DUF4143"/>
    <property type="match status" value="1"/>
</dbReference>
<evidence type="ECO:0000259" key="1">
    <source>
        <dbReference type="Pfam" id="PF13635"/>
    </source>
</evidence>
<dbReference type="PANTHER" id="PTHR43566:SF2">
    <property type="entry name" value="DUF4143 DOMAIN-CONTAINING PROTEIN"/>
    <property type="match status" value="1"/>
</dbReference>
<protein>
    <submittedName>
        <fullName evidence="2">ATP-binding protein</fullName>
    </submittedName>
</protein>
<name>A0AB37HTF7_9ACTN</name>
<evidence type="ECO:0000313" key="3">
    <source>
        <dbReference type="Proteomes" id="UP000677180"/>
    </source>
</evidence>
<dbReference type="Proteomes" id="UP000677180">
    <property type="component" value="Chromosome"/>
</dbReference>
<feature type="domain" description="DUF4143" evidence="1">
    <location>
        <begin position="118"/>
        <end position="276"/>
    </location>
</feature>
<evidence type="ECO:0000313" key="2">
    <source>
        <dbReference type="EMBL" id="QUC10175.1"/>
    </source>
</evidence>
<keyword evidence="2" id="KW-0547">Nucleotide-binding</keyword>
<keyword evidence="2" id="KW-0067">ATP-binding</keyword>
<reference evidence="2" key="1">
    <citation type="submission" date="2021-03" db="EMBL/GenBank/DDBJ databases">
        <title>Human Oral Microbial Genomes.</title>
        <authorList>
            <person name="Johnston C.D."/>
            <person name="Chen T."/>
            <person name="Dewhirst F.E."/>
        </authorList>
    </citation>
    <scope>NUCLEOTIDE SEQUENCE</scope>
    <source>
        <strain evidence="2">F0714</strain>
    </source>
</reference>
<dbReference type="RefSeq" id="WP_123823778.1">
    <property type="nucleotide sequence ID" value="NZ_CP040007.1"/>
</dbReference>
<dbReference type="AlphaFoldDB" id="A0AB37HTF7"/>